<reference evidence="1" key="2">
    <citation type="submission" date="2021-04" db="EMBL/GenBank/DDBJ databases">
        <authorList>
            <person name="Gilroy R."/>
        </authorList>
    </citation>
    <scope>NUCLEOTIDE SEQUENCE</scope>
    <source>
        <strain evidence="1">4376</strain>
    </source>
</reference>
<dbReference type="AlphaFoldDB" id="A0A9D1RZA0"/>
<protein>
    <submittedName>
        <fullName evidence="1">N-acetylglucosamine-6-phosphate deacetylase</fullName>
    </submittedName>
</protein>
<comment type="caution">
    <text evidence="1">The sequence shown here is derived from an EMBL/GenBank/DDBJ whole genome shotgun (WGS) entry which is preliminary data.</text>
</comment>
<sequence length="208" mass="22418">MSDTATTTFEPILVVATAETDGGHTHAIWQVETDPEVQRGDFSGAWLVTPEGIQGFAGDAEWIKDRHDPQAMLQALLRYPVLLTDPDGVGRRIVEGAVAKEKIIDQPATEKAATQAIEDAKETYAAEFPGKRQPAWGSIGPIAPVDAPAPEGHGENAAAVIAEAMATAKGLRAWIRDFNAFDKLRVRRLGQVTQLHSELTGVPLRFSS</sequence>
<evidence type="ECO:0000313" key="2">
    <source>
        <dbReference type="Proteomes" id="UP000824189"/>
    </source>
</evidence>
<evidence type="ECO:0000313" key="1">
    <source>
        <dbReference type="EMBL" id="HIW95441.1"/>
    </source>
</evidence>
<name>A0A9D1RZA0_9CORY</name>
<proteinExistence type="predicted"/>
<dbReference type="EMBL" id="DXFZ01000036">
    <property type="protein sequence ID" value="HIW95441.1"/>
    <property type="molecule type" value="Genomic_DNA"/>
</dbReference>
<dbReference type="Proteomes" id="UP000824189">
    <property type="component" value="Unassembled WGS sequence"/>
</dbReference>
<organism evidence="1 2">
    <name type="scientific">Candidatus Corynebacterium gallistercoris</name>
    <dbReference type="NCBI Taxonomy" id="2838530"/>
    <lineage>
        <taxon>Bacteria</taxon>
        <taxon>Bacillati</taxon>
        <taxon>Actinomycetota</taxon>
        <taxon>Actinomycetes</taxon>
        <taxon>Mycobacteriales</taxon>
        <taxon>Corynebacteriaceae</taxon>
        <taxon>Corynebacterium</taxon>
    </lineage>
</organism>
<accession>A0A9D1RZA0</accession>
<gene>
    <name evidence="1" type="ORF">H9867_02975</name>
</gene>
<reference evidence="1" key="1">
    <citation type="journal article" date="2021" name="PeerJ">
        <title>Extensive microbial diversity within the chicken gut microbiome revealed by metagenomics and culture.</title>
        <authorList>
            <person name="Gilroy R."/>
            <person name="Ravi A."/>
            <person name="Getino M."/>
            <person name="Pursley I."/>
            <person name="Horton D.L."/>
            <person name="Alikhan N.F."/>
            <person name="Baker D."/>
            <person name="Gharbi K."/>
            <person name="Hall N."/>
            <person name="Watson M."/>
            <person name="Adriaenssens E.M."/>
            <person name="Foster-Nyarko E."/>
            <person name="Jarju S."/>
            <person name="Secka A."/>
            <person name="Antonio M."/>
            <person name="Oren A."/>
            <person name="Chaudhuri R.R."/>
            <person name="La Ragione R."/>
            <person name="Hildebrand F."/>
            <person name="Pallen M.J."/>
        </authorList>
    </citation>
    <scope>NUCLEOTIDE SEQUENCE</scope>
    <source>
        <strain evidence="1">4376</strain>
    </source>
</reference>